<evidence type="ECO:0000256" key="13">
    <source>
        <dbReference type="ARBA" id="ARBA00045476"/>
    </source>
</evidence>
<evidence type="ECO:0000256" key="17">
    <source>
        <dbReference type="ARBA" id="ARBA00048609"/>
    </source>
</evidence>
<protein>
    <recommendedName>
        <fullName evidence="3">cysteine--tRNA ligase</fullName>
        <ecNumber evidence="3">6.1.1.16</ecNumber>
    </recommendedName>
    <alternativeName>
        <fullName evidence="11">Cysteinyl-tRNA synthetase</fullName>
    </alternativeName>
</protein>
<evidence type="ECO:0000259" key="19">
    <source>
        <dbReference type="Pfam" id="PF01406"/>
    </source>
</evidence>
<gene>
    <name evidence="20" type="ORF">KPH14_004913</name>
</gene>
<dbReference type="Gene3D" id="3.40.50.620">
    <property type="entry name" value="HUPs"/>
    <property type="match status" value="1"/>
</dbReference>
<keyword evidence="7" id="KW-0862">Zinc</keyword>
<keyword evidence="9" id="KW-0648">Protein biosynthesis</keyword>
<dbReference type="Pfam" id="PF01406">
    <property type="entry name" value="tRNA-synt_1e"/>
    <property type="match status" value="1"/>
</dbReference>
<reference evidence="20" key="2">
    <citation type="journal article" date="2023" name="Commun. Biol.">
        <title>Intrasexual cuticular hydrocarbon dimorphism in a wasp sheds light on hydrocarbon biosynthesis genes in Hymenoptera.</title>
        <authorList>
            <person name="Moris V.C."/>
            <person name="Podsiadlowski L."/>
            <person name="Martin S."/>
            <person name="Oeyen J.P."/>
            <person name="Donath A."/>
            <person name="Petersen M."/>
            <person name="Wilbrandt J."/>
            <person name="Misof B."/>
            <person name="Liedtke D."/>
            <person name="Thamm M."/>
            <person name="Scheiner R."/>
            <person name="Schmitt T."/>
            <person name="Niehuis O."/>
        </authorList>
    </citation>
    <scope>NUCLEOTIDE SEQUENCE</scope>
    <source>
        <strain evidence="20">GBR_01_08_01A</strain>
    </source>
</reference>
<dbReference type="GO" id="GO:0005524">
    <property type="term" value="F:ATP binding"/>
    <property type="evidence" value="ECO:0007669"/>
    <property type="project" value="UniProtKB-KW"/>
</dbReference>
<comment type="catalytic activity">
    <reaction evidence="17">
        <text>S-sulfanyl-L-cysteine + tRNA(Cys) + ATP = (S)-sulfanyl-L-cysteinyl-tRNA(Cys) + AMP + diphosphate</text>
        <dbReference type="Rhea" id="RHEA:78647"/>
        <dbReference type="Rhea" id="RHEA-COMP:9661"/>
        <dbReference type="Rhea" id="RHEA-COMP:19119"/>
        <dbReference type="ChEBI" id="CHEBI:30616"/>
        <dbReference type="ChEBI" id="CHEBI:33019"/>
        <dbReference type="ChEBI" id="CHEBI:58591"/>
        <dbReference type="ChEBI" id="CHEBI:78442"/>
        <dbReference type="ChEBI" id="CHEBI:229520"/>
        <dbReference type="ChEBI" id="CHEBI:456215"/>
    </reaction>
    <physiologicalReaction direction="left-to-right" evidence="17">
        <dbReference type="Rhea" id="RHEA:78648"/>
    </physiologicalReaction>
</comment>
<keyword evidence="5" id="KW-0479">Metal-binding</keyword>
<dbReference type="InterPro" id="IPR009080">
    <property type="entry name" value="tRNAsynth_Ia_anticodon-bd"/>
</dbReference>
<evidence type="ECO:0000256" key="16">
    <source>
        <dbReference type="ARBA" id="ARBA00047731"/>
    </source>
</evidence>
<dbReference type="PRINTS" id="PR00983">
    <property type="entry name" value="TRNASYNTHCYS"/>
</dbReference>
<dbReference type="NCBIfam" id="TIGR00435">
    <property type="entry name" value="cysS"/>
    <property type="match status" value="1"/>
</dbReference>
<dbReference type="GO" id="GO:0006423">
    <property type="term" value="P:cysteinyl-tRNA aminoacylation"/>
    <property type="evidence" value="ECO:0007669"/>
    <property type="project" value="InterPro"/>
</dbReference>
<dbReference type="FunFam" id="3.40.50.620:FF:000027">
    <property type="entry name" value="Cysteine--tRNA ligase, cytoplasmic"/>
    <property type="match status" value="1"/>
</dbReference>
<dbReference type="AlphaFoldDB" id="A0AAD9VPT4"/>
<dbReference type="Gene3D" id="1.20.120.1910">
    <property type="entry name" value="Cysteine-tRNA ligase, C-terminal anti-codon recognition domain"/>
    <property type="match status" value="1"/>
</dbReference>
<evidence type="ECO:0000256" key="8">
    <source>
        <dbReference type="ARBA" id="ARBA00022840"/>
    </source>
</evidence>
<comment type="catalytic activity">
    <reaction evidence="15">
        <text>2 L-cysteine = S-sulfanyl-L-cysteine + L-alanine</text>
        <dbReference type="Rhea" id="RHEA:78543"/>
        <dbReference type="ChEBI" id="CHEBI:35235"/>
        <dbReference type="ChEBI" id="CHEBI:57972"/>
        <dbReference type="ChEBI" id="CHEBI:58591"/>
    </reaction>
    <physiologicalReaction direction="left-to-right" evidence="15">
        <dbReference type="Rhea" id="RHEA:78544"/>
    </physiologicalReaction>
</comment>
<evidence type="ECO:0000256" key="2">
    <source>
        <dbReference type="ARBA" id="ARBA00005594"/>
    </source>
</evidence>
<evidence type="ECO:0000256" key="15">
    <source>
        <dbReference type="ARBA" id="ARBA00047548"/>
    </source>
</evidence>
<evidence type="ECO:0000256" key="4">
    <source>
        <dbReference type="ARBA" id="ARBA00022598"/>
    </source>
</evidence>
<keyword evidence="6" id="KW-0547">Nucleotide-binding</keyword>
<dbReference type="Proteomes" id="UP001258017">
    <property type="component" value="Unassembled WGS sequence"/>
</dbReference>
<dbReference type="InterPro" id="IPR024909">
    <property type="entry name" value="Cys-tRNA/MSH_ligase"/>
</dbReference>
<dbReference type="GO" id="GO:0004817">
    <property type="term" value="F:cysteine-tRNA ligase activity"/>
    <property type="evidence" value="ECO:0007669"/>
    <property type="project" value="UniProtKB-EC"/>
</dbReference>
<evidence type="ECO:0000313" key="20">
    <source>
        <dbReference type="EMBL" id="KAK2582631.1"/>
    </source>
</evidence>
<evidence type="ECO:0000256" key="3">
    <source>
        <dbReference type="ARBA" id="ARBA00012832"/>
    </source>
</evidence>
<comment type="caution">
    <text evidence="20">The sequence shown here is derived from an EMBL/GenBank/DDBJ whole genome shotgun (WGS) entry which is preliminary data.</text>
</comment>
<comment type="cofactor">
    <cofactor evidence="1">
        <name>Zn(2+)</name>
        <dbReference type="ChEBI" id="CHEBI:29105"/>
    </cofactor>
</comment>
<keyword evidence="21" id="KW-1185">Reference proteome</keyword>
<dbReference type="GO" id="GO:0046872">
    <property type="term" value="F:metal ion binding"/>
    <property type="evidence" value="ECO:0007669"/>
    <property type="project" value="UniProtKB-KW"/>
</dbReference>
<dbReference type="InterPro" id="IPR032678">
    <property type="entry name" value="tRNA-synt_1_cat_dom"/>
</dbReference>
<evidence type="ECO:0000256" key="6">
    <source>
        <dbReference type="ARBA" id="ARBA00022741"/>
    </source>
</evidence>
<comment type="function">
    <text evidence="12">Mitochondrial cysteine-specific aminoacyl-tRNA synthetase that catalyzes the ATP-dependent ligation of cysteine to tRNA(Cys).</text>
</comment>
<evidence type="ECO:0000256" key="14">
    <source>
        <dbReference type="ARBA" id="ARBA00047499"/>
    </source>
</evidence>
<evidence type="ECO:0000256" key="9">
    <source>
        <dbReference type="ARBA" id="ARBA00022917"/>
    </source>
</evidence>
<comment type="catalytic activity">
    <reaction evidence="18">
        <text>tRNA(Cys) + L-cysteine + ATP = L-cysteinyl-tRNA(Cys) + AMP + diphosphate</text>
        <dbReference type="Rhea" id="RHEA:17773"/>
        <dbReference type="Rhea" id="RHEA-COMP:9661"/>
        <dbReference type="Rhea" id="RHEA-COMP:9679"/>
        <dbReference type="ChEBI" id="CHEBI:30616"/>
        <dbReference type="ChEBI" id="CHEBI:33019"/>
        <dbReference type="ChEBI" id="CHEBI:35235"/>
        <dbReference type="ChEBI" id="CHEBI:78442"/>
        <dbReference type="ChEBI" id="CHEBI:78517"/>
        <dbReference type="ChEBI" id="CHEBI:456215"/>
        <dbReference type="EC" id="6.1.1.16"/>
    </reaction>
    <physiologicalReaction direction="right-to-left" evidence="18">
        <dbReference type="Rhea" id="RHEA:17775"/>
    </physiologicalReaction>
</comment>
<dbReference type="InterPro" id="IPR015803">
    <property type="entry name" value="Cys-tRNA-ligase"/>
</dbReference>
<evidence type="ECO:0000256" key="7">
    <source>
        <dbReference type="ARBA" id="ARBA00022833"/>
    </source>
</evidence>
<dbReference type="GO" id="GO:0005737">
    <property type="term" value="C:cytoplasm"/>
    <property type="evidence" value="ECO:0007669"/>
    <property type="project" value="TreeGrafter"/>
</dbReference>
<feature type="domain" description="tRNA synthetases class I catalytic" evidence="19">
    <location>
        <begin position="60"/>
        <end position="351"/>
    </location>
</feature>
<comment type="similarity">
    <text evidence="2">Belongs to the class-I aminoacyl-tRNA synthetase family.</text>
</comment>
<organism evidence="20 21">
    <name type="scientific">Odynerus spinipes</name>
    <dbReference type="NCBI Taxonomy" id="1348599"/>
    <lineage>
        <taxon>Eukaryota</taxon>
        <taxon>Metazoa</taxon>
        <taxon>Ecdysozoa</taxon>
        <taxon>Arthropoda</taxon>
        <taxon>Hexapoda</taxon>
        <taxon>Insecta</taxon>
        <taxon>Pterygota</taxon>
        <taxon>Neoptera</taxon>
        <taxon>Endopterygota</taxon>
        <taxon>Hymenoptera</taxon>
        <taxon>Apocrita</taxon>
        <taxon>Aculeata</taxon>
        <taxon>Vespoidea</taxon>
        <taxon>Vespidae</taxon>
        <taxon>Eumeninae</taxon>
        <taxon>Odynerus</taxon>
    </lineage>
</organism>
<comment type="function">
    <text evidence="13">In addition to its role as an aminoacyl-tRNA synthetase, has also cysteine persulfide synthase activity. Produces reactive persulfide species such as cysteine persulfide (CysSSH) from substrate cysteine and mediate direct incorporation of CysSSH into proteins during translations, resulting in protein persulfides and polysulfides. CysSSHs behave as potent antioxidants and cellular protectants.</text>
</comment>
<comment type="catalytic activity">
    <reaction evidence="14">
        <text>S-disulfanyl-L-cysteine + tRNA(Cys) + ATP = (S)-disulfanyl-L-cysteinyl-tRNA(Cys) + AMP + diphosphate</text>
        <dbReference type="Rhea" id="RHEA:78651"/>
        <dbReference type="Rhea" id="RHEA-COMP:9661"/>
        <dbReference type="Rhea" id="RHEA-COMP:19120"/>
        <dbReference type="ChEBI" id="CHEBI:30616"/>
        <dbReference type="ChEBI" id="CHEBI:33019"/>
        <dbReference type="ChEBI" id="CHEBI:78442"/>
        <dbReference type="ChEBI" id="CHEBI:229465"/>
        <dbReference type="ChEBI" id="CHEBI:229521"/>
        <dbReference type="ChEBI" id="CHEBI:456215"/>
    </reaction>
    <physiologicalReaction direction="left-to-right" evidence="14">
        <dbReference type="Rhea" id="RHEA:78652"/>
    </physiologicalReaction>
</comment>
<evidence type="ECO:0000256" key="18">
    <source>
        <dbReference type="ARBA" id="ARBA00049046"/>
    </source>
</evidence>
<sequence length="525" mass="60236">MYAKSNTMYHKLLKRCKCFMSTQVKREKEFKWIEPVGTDTGIKLYNTVTKTKVPLILRREGFLTWYMCGPTVYDSAHIGHAIAYVKSDIIQRILSDYFNIHTLVIMGITDIDDKIIRRSIKEGKDYRELSRFYEKEFFDDMRKLNVKAPYLSCRVTEYIPQIIKFISDILAKGGAYVASNGSVYFDIMSYNSYNKYGKLSTPFADSTTHPNKRTSLDFALWKAAKDNEPYWESPWGRGRPGWHIECSAMASAIFGKTIDIHSGGIDLIFPHHENEEAQSCCYHTVEQWVNYWLHSGHLCLNDIKMSKSLQNTISIQQFLKKHTANHMRMLCLLSNYRNNIIYSDEVIDHAVNITNKIENFINECNNYVTGKLNSGNIDEAALIHNLHETKQIVHMALTNDFNTAQALHAIIKLVNIGNKMLFENHSIHNDKGTAAIAAVSVYISNILSCFGISQSTSTMQNQNIKDIIEHFVEFRSAVRNRALEQKPRDEVLLLACDTVRKNLHTCGIVVKDRKDLSTWAVQINS</sequence>
<dbReference type="PANTHER" id="PTHR10890:SF27">
    <property type="entry name" value="CYSTEINE--TRNA LIGASE, MITOCHONDRIAL-RELATED"/>
    <property type="match status" value="1"/>
</dbReference>
<dbReference type="InterPro" id="IPR014729">
    <property type="entry name" value="Rossmann-like_a/b/a_fold"/>
</dbReference>
<dbReference type="PANTHER" id="PTHR10890">
    <property type="entry name" value="CYSTEINYL-TRNA SYNTHETASE"/>
    <property type="match status" value="1"/>
</dbReference>
<evidence type="ECO:0000256" key="12">
    <source>
        <dbReference type="ARBA" id="ARBA00043868"/>
    </source>
</evidence>
<dbReference type="CDD" id="cd00672">
    <property type="entry name" value="CysRS_core"/>
    <property type="match status" value="1"/>
</dbReference>
<keyword evidence="10" id="KW-0030">Aminoacyl-tRNA synthetase</keyword>
<evidence type="ECO:0000256" key="5">
    <source>
        <dbReference type="ARBA" id="ARBA00022723"/>
    </source>
</evidence>
<dbReference type="EC" id="6.1.1.16" evidence="3"/>
<dbReference type="HAMAP" id="MF_00041">
    <property type="entry name" value="Cys_tRNA_synth"/>
    <property type="match status" value="1"/>
</dbReference>
<evidence type="ECO:0000256" key="10">
    <source>
        <dbReference type="ARBA" id="ARBA00023146"/>
    </source>
</evidence>
<dbReference type="SUPFAM" id="SSF52374">
    <property type="entry name" value="Nucleotidylyl transferase"/>
    <property type="match status" value="1"/>
</dbReference>
<comment type="catalytic activity">
    <reaction evidence="16">
        <text>S-sulfanyl-L-cysteine + L-cysteine = S-disulfanyl-L-cysteine + L-alanine</text>
        <dbReference type="Rhea" id="RHEA:78627"/>
        <dbReference type="ChEBI" id="CHEBI:35235"/>
        <dbReference type="ChEBI" id="CHEBI:57972"/>
        <dbReference type="ChEBI" id="CHEBI:58591"/>
        <dbReference type="ChEBI" id="CHEBI:229465"/>
    </reaction>
    <physiologicalReaction direction="left-to-right" evidence="16">
        <dbReference type="Rhea" id="RHEA:78628"/>
    </physiologicalReaction>
</comment>
<dbReference type="SUPFAM" id="SSF47323">
    <property type="entry name" value="Anticodon-binding domain of a subclass of class I aminoacyl-tRNA synthetases"/>
    <property type="match status" value="1"/>
</dbReference>
<dbReference type="EMBL" id="JAIFRP010000031">
    <property type="protein sequence ID" value="KAK2582631.1"/>
    <property type="molecule type" value="Genomic_DNA"/>
</dbReference>
<evidence type="ECO:0000256" key="11">
    <source>
        <dbReference type="ARBA" id="ARBA00031499"/>
    </source>
</evidence>
<keyword evidence="4" id="KW-0436">Ligase</keyword>
<evidence type="ECO:0000313" key="21">
    <source>
        <dbReference type="Proteomes" id="UP001258017"/>
    </source>
</evidence>
<evidence type="ECO:0000256" key="1">
    <source>
        <dbReference type="ARBA" id="ARBA00001947"/>
    </source>
</evidence>
<proteinExistence type="inferred from homology"/>
<reference evidence="20" key="1">
    <citation type="submission" date="2021-08" db="EMBL/GenBank/DDBJ databases">
        <authorList>
            <person name="Misof B."/>
            <person name="Oliver O."/>
            <person name="Podsiadlowski L."/>
            <person name="Donath A."/>
            <person name="Peters R."/>
            <person name="Mayer C."/>
            <person name="Rust J."/>
            <person name="Gunkel S."/>
            <person name="Lesny P."/>
            <person name="Martin S."/>
            <person name="Oeyen J.P."/>
            <person name="Petersen M."/>
            <person name="Panagiotis P."/>
            <person name="Wilbrandt J."/>
            <person name="Tanja T."/>
        </authorList>
    </citation>
    <scope>NUCLEOTIDE SEQUENCE</scope>
    <source>
        <strain evidence="20">GBR_01_08_01A</strain>
        <tissue evidence="20">Thorax + abdomen</tissue>
    </source>
</reference>
<name>A0AAD9VPT4_9HYME</name>
<keyword evidence="8" id="KW-0067">ATP-binding</keyword>
<accession>A0AAD9VPT4</accession>